<evidence type="ECO:0000256" key="12">
    <source>
        <dbReference type="RuleBase" id="RU003357"/>
    </source>
</evidence>
<accession>A0A520LU31</accession>
<dbReference type="Gene3D" id="2.40.170.20">
    <property type="entry name" value="TonB-dependent receptor, beta-barrel domain"/>
    <property type="match status" value="1"/>
</dbReference>
<dbReference type="SUPFAM" id="SSF56935">
    <property type="entry name" value="Porins"/>
    <property type="match status" value="1"/>
</dbReference>
<keyword evidence="4" id="KW-0410">Iron transport</keyword>
<dbReference type="Proteomes" id="UP000319023">
    <property type="component" value="Unassembled WGS sequence"/>
</dbReference>
<keyword evidence="9 11" id="KW-0472">Membrane</keyword>
<evidence type="ECO:0000256" key="5">
    <source>
        <dbReference type="ARBA" id="ARBA00022692"/>
    </source>
</evidence>
<dbReference type="GO" id="GO:0009279">
    <property type="term" value="C:cell outer membrane"/>
    <property type="evidence" value="ECO:0007669"/>
    <property type="project" value="UniProtKB-SubCell"/>
</dbReference>
<evidence type="ECO:0000256" key="8">
    <source>
        <dbReference type="ARBA" id="ARBA00023077"/>
    </source>
</evidence>
<reference evidence="16 17" key="1">
    <citation type="submission" date="2019-02" db="EMBL/GenBank/DDBJ databases">
        <title>Prokaryotic population dynamics and viral predation in marine succession experiment using metagenomics: the confinement effect.</title>
        <authorList>
            <person name="Haro-Moreno J.M."/>
            <person name="Rodriguez-Valera F."/>
            <person name="Lopez-Perez M."/>
        </authorList>
    </citation>
    <scope>NUCLEOTIDE SEQUENCE [LARGE SCALE GENOMIC DNA]</scope>
    <source>
        <strain evidence="16">MED-G168</strain>
    </source>
</reference>
<comment type="similarity">
    <text evidence="11 12">Belongs to the TonB-dependent receptor family.</text>
</comment>
<feature type="signal peptide" evidence="13">
    <location>
        <begin position="1"/>
        <end position="21"/>
    </location>
</feature>
<evidence type="ECO:0000256" key="6">
    <source>
        <dbReference type="ARBA" id="ARBA00023004"/>
    </source>
</evidence>
<evidence type="ECO:0000256" key="10">
    <source>
        <dbReference type="ARBA" id="ARBA00023237"/>
    </source>
</evidence>
<evidence type="ECO:0000256" key="3">
    <source>
        <dbReference type="ARBA" id="ARBA00022452"/>
    </source>
</evidence>
<dbReference type="InterPro" id="IPR012910">
    <property type="entry name" value="Plug_dom"/>
</dbReference>
<proteinExistence type="inferred from homology"/>
<organism evidence="16 17">
    <name type="scientific">SAR86 cluster bacterium</name>
    <dbReference type="NCBI Taxonomy" id="2030880"/>
    <lineage>
        <taxon>Bacteria</taxon>
        <taxon>Pseudomonadati</taxon>
        <taxon>Pseudomonadota</taxon>
        <taxon>Gammaproteobacteria</taxon>
        <taxon>SAR86 cluster</taxon>
    </lineage>
</organism>
<dbReference type="Pfam" id="PF07715">
    <property type="entry name" value="Plug"/>
    <property type="match status" value="1"/>
</dbReference>
<dbReference type="InterPro" id="IPR039426">
    <property type="entry name" value="TonB-dep_rcpt-like"/>
</dbReference>
<dbReference type="PANTHER" id="PTHR32552:SF81">
    <property type="entry name" value="TONB-DEPENDENT OUTER MEMBRANE RECEPTOR"/>
    <property type="match status" value="1"/>
</dbReference>
<evidence type="ECO:0000256" key="13">
    <source>
        <dbReference type="SAM" id="SignalP"/>
    </source>
</evidence>
<keyword evidence="13" id="KW-0732">Signal</keyword>
<dbReference type="PROSITE" id="PS52016">
    <property type="entry name" value="TONB_DEPENDENT_REC_3"/>
    <property type="match status" value="1"/>
</dbReference>
<dbReference type="EMBL" id="SHBN01000002">
    <property type="protein sequence ID" value="RZO12500.1"/>
    <property type="molecule type" value="Genomic_DNA"/>
</dbReference>
<feature type="chain" id="PRO_5022093706" evidence="13">
    <location>
        <begin position="22"/>
        <end position="726"/>
    </location>
</feature>
<evidence type="ECO:0000256" key="4">
    <source>
        <dbReference type="ARBA" id="ARBA00022496"/>
    </source>
</evidence>
<keyword evidence="5 11" id="KW-0812">Transmembrane</keyword>
<feature type="domain" description="TonB-dependent receptor-like beta-barrel" evidence="14">
    <location>
        <begin position="269"/>
        <end position="688"/>
    </location>
</feature>
<evidence type="ECO:0000256" key="9">
    <source>
        <dbReference type="ARBA" id="ARBA00023136"/>
    </source>
</evidence>
<evidence type="ECO:0000259" key="15">
    <source>
        <dbReference type="Pfam" id="PF07715"/>
    </source>
</evidence>
<evidence type="ECO:0000313" key="16">
    <source>
        <dbReference type="EMBL" id="RZO12500.1"/>
    </source>
</evidence>
<evidence type="ECO:0000259" key="14">
    <source>
        <dbReference type="Pfam" id="PF00593"/>
    </source>
</evidence>
<evidence type="ECO:0000256" key="11">
    <source>
        <dbReference type="PROSITE-ProRule" id="PRU01360"/>
    </source>
</evidence>
<keyword evidence="10 11" id="KW-0998">Cell outer membrane</keyword>
<evidence type="ECO:0000256" key="1">
    <source>
        <dbReference type="ARBA" id="ARBA00004571"/>
    </source>
</evidence>
<keyword evidence="7" id="KW-0406">Ion transport</keyword>
<keyword evidence="6" id="KW-0408">Iron</keyword>
<dbReference type="AlphaFoldDB" id="A0A520LU31"/>
<keyword evidence="3 11" id="KW-1134">Transmembrane beta strand</keyword>
<comment type="subcellular location">
    <subcellularLocation>
        <location evidence="1 11">Cell outer membrane</location>
        <topology evidence="1 11">Multi-pass membrane protein</topology>
    </subcellularLocation>
</comment>
<name>A0A520LU31_9GAMM</name>
<dbReference type="GO" id="GO:0006826">
    <property type="term" value="P:iron ion transport"/>
    <property type="evidence" value="ECO:0007669"/>
    <property type="project" value="UniProtKB-KW"/>
</dbReference>
<protein>
    <submittedName>
        <fullName evidence="16">TonB-dependent receptor</fullName>
    </submittedName>
</protein>
<keyword evidence="2 11" id="KW-0813">Transport</keyword>
<keyword evidence="16" id="KW-0675">Receptor</keyword>
<sequence length="726" mass="79596">MSNFRFIFMALPLAFALNINAQSVGVLEEVVVTAQKKEENLQETPIAITAITESTIDDLDLANVVDLAGMAPNVHIINTPSNNTAATIAMRGGTTINPAITWEPTVGMYLDGVYLGKGQGSIFDVVDLERVEILRGPQGTLYGRNTLGGAINLISKKPSGEGMSAKVTIGNYGLKQSQLIADYEIGENIFTKVVLNSKKRGGYVNNTDSPYQAAQGVVPNTVADHFELDTIDSKGYKLTLAYEGDKTSFNLSIDQTDQDNVPPFAQLTNTIPNWSTAFGVGASALTGGLKLWPIEMFTNSSRQGIAHINTPTYELSVVEGTSLTIARDMSLGTLKVIWSKRKTAWDDRLDLDGGPFPIADTERHTNYDAETLEVQLSGSTDNMEYVFGYYSLKDKAFTANPQSFFGGGQVFAQNYSGSGDSEAFFGQITWAIADKWDLTVGARTTEEDKVGFKEYVGIIAANGSGSFDDTTGTFILSHDYSENTNLYFKVADGFKAGGFNAESSNPFAAATPYAPETISSTEFGLKGKYFNNRMMMNVAYFDNEHEDMQISYFTANAAAASEVINNSADISGLEIETTTILNDSTRLMVNLSTLDSEFTGNKVASDGFLLEQVPYSPETTLYVSLEKDYGNYRMRLDHSRIGEHPTFPYNSKDPRAALTNLASRGTTDFRLLTEPMENMQLNFWIKNLNNDYHRMSAIPFGPAFGQLTLSYFNAPRTIGMDIHYKF</sequence>
<evidence type="ECO:0000313" key="17">
    <source>
        <dbReference type="Proteomes" id="UP000319023"/>
    </source>
</evidence>
<comment type="caution">
    <text evidence="16">The sequence shown here is derived from an EMBL/GenBank/DDBJ whole genome shotgun (WGS) entry which is preliminary data.</text>
</comment>
<evidence type="ECO:0000256" key="2">
    <source>
        <dbReference type="ARBA" id="ARBA00022448"/>
    </source>
</evidence>
<dbReference type="InterPro" id="IPR000531">
    <property type="entry name" value="Beta-barrel_TonB"/>
</dbReference>
<dbReference type="Pfam" id="PF00593">
    <property type="entry name" value="TonB_dep_Rec_b-barrel"/>
    <property type="match status" value="1"/>
</dbReference>
<dbReference type="InterPro" id="IPR036942">
    <property type="entry name" value="Beta-barrel_TonB_sf"/>
</dbReference>
<dbReference type="PANTHER" id="PTHR32552">
    <property type="entry name" value="FERRICHROME IRON RECEPTOR-RELATED"/>
    <property type="match status" value="1"/>
</dbReference>
<feature type="domain" description="TonB-dependent receptor plug" evidence="15">
    <location>
        <begin position="41"/>
        <end position="150"/>
    </location>
</feature>
<keyword evidence="8 12" id="KW-0798">TonB box</keyword>
<evidence type="ECO:0000256" key="7">
    <source>
        <dbReference type="ARBA" id="ARBA00023065"/>
    </source>
</evidence>
<gene>
    <name evidence="16" type="ORF">EVB01_00205</name>
</gene>